<dbReference type="Proteomes" id="UP001180087">
    <property type="component" value="Chromosome"/>
</dbReference>
<keyword evidence="2" id="KW-0812">Transmembrane</keyword>
<evidence type="ECO:0000256" key="2">
    <source>
        <dbReference type="SAM" id="Phobius"/>
    </source>
</evidence>
<name>A0ABY9KYB3_9BACI</name>
<feature type="transmembrane region" description="Helical" evidence="2">
    <location>
        <begin position="15"/>
        <end position="42"/>
    </location>
</feature>
<gene>
    <name evidence="4" type="ORF">QR721_06040</name>
</gene>
<dbReference type="Gene3D" id="6.10.140.920">
    <property type="match status" value="1"/>
</dbReference>
<dbReference type="EMBL" id="CP129113">
    <property type="protein sequence ID" value="WLV25763.1"/>
    <property type="molecule type" value="Genomic_DNA"/>
</dbReference>
<keyword evidence="2" id="KW-1133">Transmembrane helix</keyword>
<feature type="region of interest" description="Disordered" evidence="1">
    <location>
        <begin position="110"/>
        <end position="155"/>
    </location>
</feature>
<feature type="domain" description="Magnesium transporter MgtE intracellular" evidence="3">
    <location>
        <begin position="155"/>
        <end position="206"/>
    </location>
</feature>
<dbReference type="InterPro" id="IPR006668">
    <property type="entry name" value="Mg_transptr_MgtE_intracell_dom"/>
</dbReference>
<feature type="compositionally biased region" description="Basic and acidic residues" evidence="1">
    <location>
        <begin position="110"/>
        <end position="127"/>
    </location>
</feature>
<reference evidence="4" key="1">
    <citation type="submission" date="2023-06" db="EMBL/GenBank/DDBJ databases">
        <title>A Treasure from Seagulls: Isolation and Description of Aciduricobacillus qingdaonensis gen. nov., sp. nov., a Rare Obligately Uric Acid-utilizing Member in the Family Bacillaceae.</title>
        <authorList>
            <person name="Liu W."/>
            <person name="Wang B."/>
        </authorList>
    </citation>
    <scope>NUCLEOTIDE SEQUENCE</scope>
    <source>
        <strain evidence="4">44XB</strain>
    </source>
</reference>
<keyword evidence="5" id="KW-1185">Reference proteome</keyword>
<dbReference type="Gene3D" id="1.25.60.10">
    <property type="entry name" value="MgtE N-terminal domain-like"/>
    <property type="match status" value="1"/>
</dbReference>
<dbReference type="InterPro" id="IPR038076">
    <property type="entry name" value="MgtE_N_sf"/>
</dbReference>
<keyword evidence="2" id="KW-0472">Membrane</keyword>
<evidence type="ECO:0000259" key="3">
    <source>
        <dbReference type="Pfam" id="PF03448"/>
    </source>
</evidence>
<evidence type="ECO:0000256" key="1">
    <source>
        <dbReference type="SAM" id="MobiDB-lite"/>
    </source>
</evidence>
<dbReference type="SUPFAM" id="SSF158791">
    <property type="entry name" value="MgtE N-terminal domain-like"/>
    <property type="match status" value="1"/>
</dbReference>
<protein>
    <recommendedName>
        <fullName evidence="3">Magnesium transporter MgtE intracellular domain-containing protein</fullName>
    </recommendedName>
</protein>
<accession>A0ABY9KYB3</accession>
<organism evidence="4 5">
    <name type="scientific">Aciduricibacillus chroicocephali</name>
    <dbReference type="NCBI Taxonomy" id="3054939"/>
    <lineage>
        <taxon>Bacteria</taxon>
        <taxon>Bacillati</taxon>
        <taxon>Bacillota</taxon>
        <taxon>Bacilli</taxon>
        <taxon>Bacillales</taxon>
        <taxon>Bacillaceae</taxon>
        <taxon>Aciduricibacillus</taxon>
    </lineage>
</organism>
<dbReference type="Pfam" id="PF03448">
    <property type="entry name" value="MgtE_N"/>
    <property type="match status" value="1"/>
</dbReference>
<evidence type="ECO:0000313" key="5">
    <source>
        <dbReference type="Proteomes" id="UP001180087"/>
    </source>
</evidence>
<sequence>MAKQNHEEKTKMNPILWFFFAIVIPLAVALTITVVVLAIAGVDVASWAKDKASNIPGVSSMINKETKTAGKEATSDELNDRLKAKDEQINKLKDQIDELEGTVDSLEQDIAKQKNKDKSEKNAEKKQAVNGSVAGATGTGQQETEQNDPVKKMASSFKKMDPAQAALIVQDLSNDMAIDLMNELSTQTRGQVLQEMDPKKAADLTERLIKKNTAAQESTP</sequence>
<evidence type="ECO:0000313" key="4">
    <source>
        <dbReference type="EMBL" id="WLV25763.1"/>
    </source>
</evidence>
<proteinExistence type="predicted"/>